<dbReference type="GeneID" id="63822200"/>
<gene>
    <name evidence="3" type="ORF">LAESUDRAFT_665165</name>
</gene>
<dbReference type="STRING" id="1314785.A0A165BE97"/>
<name>A0A165BE97_9APHY</name>
<dbReference type="SUPFAM" id="SSF47823">
    <property type="entry name" value="lambda integrase-like, N-terminal domain"/>
    <property type="match status" value="1"/>
</dbReference>
<keyword evidence="4" id="KW-1185">Reference proteome</keyword>
<protein>
    <recommendedName>
        <fullName evidence="5">Core-binding (CB) domain-containing protein</fullName>
    </recommendedName>
</protein>
<evidence type="ECO:0000256" key="2">
    <source>
        <dbReference type="ARBA" id="ARBA00023172"/>
    </source>
</evidence>
<dbReference type="InParanoid" id="A0A165BE97"/>
<dbReference type="AlphaFoldDB" id="A0A165BE97"/>
<dbReference type="EMBL" id="KV427675">
    <property type="protein sequence ID" value="KZT00862.1"/>
    <property type="molecule type" value="Genomic_DNA"/>
</dbReference>
<proteinExistence type="predicted"/>
<dbReference type="PANTHER" id="PTHR34605">
    <property type="entry name" value="PHAGE_INTEGRASE DOMAIN-CONTAINING PROTEIN"/>
    <property type="match status" value="1"/>
</dbReference>
<dbReference type="InterPro" id="IPR052925">
    <property type="entry name" value="Phage_Integrase-like_Recomb"/>
</dbReference>
<organism evidence="3 4">
    <name type="scientific">Laetiporus sulphureus 93-53</name>
    <dbReference type="NCBI Taxonomy" id="1314785"/>
    <lineage>
        <taxon>Eukaryota</taxon>
        <taxon>Fungi</taxon>
        <taxon>Dikarya</taxon>
        <taxon>Basidiomycota</taxon>
        <taxon>Agaricomycotina</taxon>
        <taxon>Agaricomycetes</taxon>
        <taxon>Polyporales</taxon>
        <taxon>Laetiporus</taxon>
    </lineage>
</organism>
<evidence type="ECO:0000313" key="4">
    <source>
        <dbReference type="Proteomes" id="UP000076871"/>
    </source>
</evidence>
<evidence type="ECO:0000313" key="3">
    <source>
        <dbReference type="EMBL" id="KZT00862.1"/>
    </source>
</evidence>
<dbReference type="PANTHER" id="PTHR34605:SF3">
    <property type="entry name" value="P CELL-TYPE AGGLUTINATION PROTEIN MAP4-LIKE-RELATED"/>
    <property type="match status" value="1"/>
</dbReference>
<dbReference type="OrthoDB" id="3263117at2759"/>
<dbReference type="GO" id="GO:0006310">
    <property type="term" value="P:DNA recombination"/>
    <property type="evidence" value="ECO:0007669"/>
    <property type="project" value="UniProtKB-KW"/>
</dbReference>
<dbReference type="InterPro" id="IPR013762">
    <property type="entry name" value="Integrase-like_cat_sf"/>
</dbReference>
<dbReference type="SUPFAM" id="SSF56349">
    <property type="entry name" value="DNA breaking-rejoining enzymes"/>
    <property type="match status" value="1"/>
</dbReference>
<accession>A0A165BE97</accession>
<dbReference type="InterPro" id="IPR010998">
    <property type="entry name" value="Integrase_recombinase_N"/>
</dbReference>
<dbReference type="RefSeq" id="XP_040758602.1">
    <property type="nucleotide sequence ID" value="XM_040905170.1"/>
</dbReference>
<dbReference type="GO" id="GO:0015074">
    <property type="term" value="P:DNA integration"/>
    <property type="evidence" value="ECO:0007669"/>
    <property type="project" value="InterPro"/>
</dbReference>
<dbReference type="GO" id="GO:0003677">
    <property type="term" value="F:DNA binding"/>
    <property type="evidence" value="ECO:0007669"/>
    <property type="project" value="UniProtKB-KW"/>
</dbReference>
<feature type="non-terminal residue" evidence="3">
    <location>
        <position position="1"/>
    </location>
</feature>
<evidence type="ECO:0008006" key="5">
    <source>
        <dbReference type="Google" id="ProtNLM"/>
    </source>
</evidence>
<dbReference type="Gene3D" id="1.10.150.130">
    <property type="match status" value="1"/>
</dbReference>
<keyword evidence="1" id="KW-0238">DNA-binding</keyword>
<reference evidence="3 4" key="1">
    <citation type="journal article" date="2016" name="Mol. Biol. Evol.">
        <title>Comparative Genomics of Early-Diverging Mushroom-Forming Fungi Provides Insights into the Origins of Lignocellulose Decay Capabilities.</title>
        <authorList>
            <person name="Nagy L.G."/>
            <person name="Riley R."/>
            <person name="Tritt A."/>
            <person name="Adam C."/>
            <person name="Daum C."/>
            <person name="Floudas D."/>
            <person name="Sun H."/>
            <person name="Yadav J.S."/>
            <person name="Pangilinan J."/>
            <person name="Larsson K.H."/>
            <person name="Matsuura K."/>
            <person name="Barry K."/>
            <person name="Labutti K."/>
            <person name="Kuo R."/>
            <person name="Ohm R.A."/>
            <person name="Bhattacharya S.S."/>
            <person name="Shirouzu T."/>
            <person name="Yoshinaga Y."/>
            <person name="Martin F.M."/>
            <person name="Grigoriev I.V."/>
            <person name="Hibbett D.S."/>
        </authorList>
    </citation>
    <scope>NUCLEOTIDE SEQUENCE [LARGE SCALE GENOMIC DNA]</scope>
    <source>
        <strain evidence="3 4">93-53</strain>
    </source>
</reference>
<dbReference type="Proteomes" id="UP000076871">
    <property type="component" value="Unassembled WGS sequence"/>
</dbReference>
<evidence type="ECO:0000256" key="1">
    <source>
        <dbReference type="ARBA" id="ARBA00023125"/>
    </source>
</evidence>
<dbReference type="InterPro" id="IPR011010">
    <property type="entry name" value="DNA_brk_join_enz"/>
</dbReference>
<dbReference type="Gene3D" id="1.10.443.10">
    <property type="entry name" value="Intergrase catalytic core"/>
    <property type="match status" value="1"/>
</dbReference>
<sequence>QGLNASLSVDSVNILHLELLSALEKKTRTNYGAGLKQFTQFCNNLQIPEPSHMPASDALLTAFLAHWQGRTACRTVDNWLTSLHFWHTLNGTPWRGDALVRIICEAVSKAVPMSSVWPRWPPVSLEHMHALHSGLNLTNSFDTAVYACTCVTFWSVCQLGELVILSAGLTNPHYHVLQTAKLQFHTIVGSIEYATLPIPWMKTTQQNGAVIIISHLDDPTSPIPALRHHLSANAAIPDIAPFFTFKMASGGWAPLTRTWFLDCCNIIWTEFGLQSVTSHSFCISGATELLLCGMPPDVVIIQGHWKSHAFLDYWHRIEQIIPLFITNSFDCSHLELVRTSMNRFQCKYSS</sequence>
<keyword evidence="2" id="KW-0233">DNA recombination</keyword>